<reference evidence="2" key="1">
    <citation type="journal article" date="2020" name="Stud. Mycol.">
        <title>101 Dothideomycetes genomes: a test case for predicting lifestyles and emergence of pathogens.</title>
        <authorList>
            <person name="Haridas S."/>
            <person name="Albert R."/>
            <person name="Binder M."/>
            <person name="Bloem J."/>
            <person name="Labutti K."/>
            <person name="Salamov A."/>
            <person name="Andreopoulos B."/>
            <person name="Baker S."/>
            <person name="Barry K."/>
            <person name="Bills G."/>
            <person name="Bluhm B."/>
            <person name="Cannon C."/>
            <person name="Castanera R."/>
            <person name="Culley D."/>
            <person name="Daum C."/>
            <person name="Ezra D."/>
            <person name="Gonzalez J."/>
            <person name="Henrissat B."/>
            <person name="Kuo A."/>
            <person name="Liang C."/>
            <person name="Lipzen A."/>
            <person name="Lutzoni F."/>
            <person name="Magnuson J."/>
            <person name="Mondo S."/>
            <person name="Nolan M."/>
            <person name="Ohm R."/>
            <person name="Pangilinan J."/>
            <person name="Park H.-J."/>
            <person name="Ramirez L."/>
            <person name="Alfaro M."/>
            <person name="Sun H."/>
            <person name="Tritt A."/>
            <person name="Yoshinaga Y."/>
            <person name="Zwiers L.-H."/>
            <person name="Turgeon B."/>
            <person name="Goodwin S."/>
            <person name="Spatafora J."/>
            <person name="Crous P."/>
            <person name="Grigoriev I."/>
        </authorList>
    </citation>
    <scope>NUCLEOTIDE SEQUENCE</scope>
    <source>
        <strain evidence="2">CBS 690.94</strain>
    </source>
</reference>
<feature type="compositionally biased region" description="Polar residues" evidence="1">
    <location>
        <begin position="82"/>
        <end position="114"/>
    </location>
</feature>
<evidence type="ECO:0000313" key="3">
    <source>
        <dbReference type="Proteomes" id="UP000799764"/>
    </source>
</evidence>
<feature type="region of interest" description="Disordered" evidence="1">
    <location>
        <begin position="63"/>
        <end position="114"/>
    </location>
</feature>
<comment type="caution">
    <text evidence="2">The sequence shown here is derived from an EMBL/GenBank/DDBJ whole genome shotgun (WGS) entry which is preliminary data.</text>
</comment>
<dbReference type="Proteomes" id="UP000799764">
    <property type="component" value="Unassembled WGS sequence"/>
</dbReference>
<evidence type="ECO:0000313" key="2">
    <source>
        <dbReference type="EMBL" id="KAF2442164.1"/>
    </source>
</evidence>
<dbReference type="EMBL" id="MU001504">
    <property type="protein sequence ID" value="KAF2442164.1"/>
    <property type="molecule type" value="Genomic_DNA"/>
</dbReference>
<name>A0A9P4PBW6_9PLEO</name>
<keyword evidence="3" id="KW-1185">Reference proteome</keyword>
<proteinExistence type="predicted"/>
<protein>
    <submittedName>
        <fullName evidence="2">Uncharacterized protein</fullName>
    </submittedName>
</protein>
<sequence>MPLLLRWEGASIAAYRRVRVVATNALTLWISVASRPLSILGVWGCAWEDAAPGQLERVACTAQTEPGITNTPQPGDQGKVASDNQGQKSLLQVPSPCINTGTHLPLPTTNTHRQ</sequence>
<feature type="compositionally biased region" description="Polar residues" evidence="1">
    <location>
        <begin position="63"/>
        <end position="74"/>
    </location>
</feature>
<accession>A0A9P4PBW6</accession>
<organism evidence="2 3">
    <name type="scientific">Karstenula rhodostoma CBS 690.94</name>
    <dbReference type="NCBI Taxonomy" id="1392251"/>
    <lineage>
        <taxon>Eukaryota</taxon>
        <taxon>Fungi</taxon>
        <taxon>Dikarya</taxon>
        <taxon>Ascomycota</taxon>
        <taxon>Pezizomycotina</taxon>
        <taxon>Dothideomycetes</taxon>
        <taxon>Pleosporomycetidae</taxon>
        <taxon>Pleosporales</taxon>
        <taxon>Massarineae</taxon>
        <taxon>Didymosphaeriaceae</taxon>
        <taxon>Karstenula</taxon>
    </lineage>
</organism>
<dbReference type="AlphaFoldDB" id="A0A9P4PBW6"/>
<gene>
    <name evidence="2" type="ORF">P171DRAFT_62734</name>
</gene>
<evidence type="ECO:0000256" key="1">
    <source>
        <dbReference type="SAM" id="MobiDB-lite"/>
    </source>
</evidence>